<evidence type="ECO:0000313" key="2">
    <source>
        <dbReference type="EMBL" id="MFD1315591.1"/>
    </source>
</evidence>
<feature type="region of interest" description="Disordered" evidence="1">
    <location>
        <begin position="342"/>
        <end position="393"/>
    </location>
</feature>
<dbReference type="InterPro" id="IPR025737">
    <property type="entry name" value="FApF"/>
</dbReference>
<reference evidence="3" key="1">
    <citation type="journal article" date="2019" name="Int. J. Syst. Evol. Microbiol.">
        <title>The Global Catalogue of Microorganisms (GCM) 10K type strain sequencing project: providing services to taxonomists for standard genome sequencing and annotation.</title>
        <authorList>
            <consortium name="The Broad Institute Genomics Platform"/>
            <consortium name="The Broad Institute Genome Sequencing Center for Infectious Disease"/>
            <person name="Wu L."/>
            <person name="Ma J."/>
        </authorList>
    </citation>
    <scope>NUCLEOTIDE SEQUENCE [LARGE SCALE GENOMIC DNA]</scope>
    <source>
        <strain evidence="3">CCUG 61485</strain>
    </source>
</reference>
<gene>
    <name evidence="2" type="ORF">ACFQ39_08195</name>
</gene>
<keyword evidence="3" id="KW-1185">Reference proteome</keyword>
<feature type="compositionally biased region" description="Basic and acidic residues" evidence="1">
    <location>
        <begin position="373"/>
        <end position="393"/>
    </location>
</feature>
<evidence type="ECO:0000256" key="1">
    <source>
        <dbReference type="SAM" id="MobiDB-lite"/>
    </source>
</evidence>
<feature type="compositionally biased region" description="Basic residues" evidence="1">
    <location>
        <begin position="363"/>
        <end position="372"/>
    </location>
</feature>
<proteinExistence type="predicted"/>
<name>A0ABW3Y198_9FLAO</name>
<dbReference type="EMBL" id="JBHTMY010000003">
    <property type="protein sequence ID" value="MFD1315591.1"/>
    <property type="molecule type" value="Genomic_DNA"/>
</dbReference>
<dbReference type="RefSeq" id="WP_377177910.1">
    <property type="nucleotide sequence ID" value="NZ_JBHTMY010000003.1"/>
</dbReference>
<dbReference type="Pfam" id="PF13557">
    <property type="entry name" value="Phenol_MetA_deg"/>
    <property type="match status" value="1"/>
</dbReference>
<organism evidence="2 3">
    <name type="scientific">Namhaeicola litoreus</name>
    <dbReference type="NCBI Taxonomy" id="1052145"/>
    <lineage>
        <taxon>Bacteria</taxon>
        <taxon>Pseudomonadati</taxon>
        <taxon>Bacteroidota</taxon>
        <taxon>Flavobacteriia</taxon>
        <taxon>Flavobacteriales</taxon>
        <taxon>Flavobacteriaceae</taxon>
        <taxon>Namhaeicola</taxon>
    </lineage>
</organism>
<dbReference type="Proteomes" id="UP001597201">
    <property type="component" value="Unassembled WGS sequence"/>
</dbReference>
<evidence type="ECO:0000313" key="3">
    <source>
        <dbReference type="Proteomes" id="UP001597201"/>
    </source>
</evidence>
<sequence length="393" mass="45742">MPRFLKLLPFILFVQFGFAQYTELINSKRPGFSDSPYSVGTKVYQVESGFFYKNVGNYLYYDEFNKPFEYSSDGYGLDVFLRSGLFFERLELNLDMALANEERYYTQPQDSTASGFGLSRMTIGAKYLVYMPKYRDKSKEIRSWEERHKFDKRRLIPAVGIYVGLNTNLLMDMYKSKFGVSPRFAIFTQNDLTDRWILLMNFISDKWSFPDEGEYDYIYENSIIVTSTYTLTPKVSVFGEIQLFNRADLPDDFQFGAGGAYLINPNLQVDLSARMIYDQYEKSTYLFNTGVSWRLDRHKDKIIQAEANNDDLALPQEKKGFLGGLFAGSWFAKKSNDKKMREVKVKEAKSRSGLQAPVNKKAEKARKKRNKQLIKDQKQKEKAQKKYSKQENG</sequence>
<comment type="caution">
    <text evidence="2">The sequence shown here is derived from an EMBL/GenBank/DDBJ whole genome shotgun (WGS) entry which is preliminary data.</text>
</comment>
<accession>A0ABW3Y198</accession>
<protein>
    <submittedName>
        <fullName evidence="2">Transporter</fullName>
    </submittedName>
</protein>